<reference evidence="1 2" key="1">
    <citation type="submission" date="2020-08" db="EMBL/GenBank/DDBJ databases">
        <title>Genomic Encyclopedia of Type Strains, Phase IV (KMG-IV): sequencing the most valuable type-strain genomes for metagenomic binning, comparative biology and taxonomic classification.</title>
        <authorList>
            <person name="Goeker M."/>
        </authorList>
    </citation>
    <scope>NUCLEOTIDE SEQUENCE [LARGE SCALE GENOMIC DNA]</scope>
    <source>
        <strain evidence="1 2">DSM 13481</strain>
    </source>
</reference>
<sequence length="66" mass="7808">MKKKILSITSFAKFWGIQVINNDWYLNFTSRKYIDSFFNNTNSTLYLTKNIFESSKVIINSQFGIK</sequence>
<keyword evidence="2" id="KW-1185">Reference proteome</keyword>
<comment type="caution">
    <text evidence="1">The sequence shown here is derived from an EMBL/GenBank/DDBJ whole genome shotgun (WGS) entry which is preliminary data.</text>
</comment>
<proteinExistence type="predicted"/>
<dbReference type="RefSeq" id="WP_184619070.1">
    <property type="nucleotide sequence ID" value="NZ_JACHEX010000002.1"/>
</dbReference>
<gene>
    <name evidence="1" type="ORF">HNP65_000826</name>
</gene>
<protein>
    <submittedName>
        <fullName evidence="1">Uncharacterized protein</fullName>
    </submittedName>
</protein>
<dbReference type="AlphaFoldDB" id="A0A841GS49"/>
<organism evidence="1 2">
    <name type="scientific">Thermosipho japonicus</name>
    <dbReference type="NCBI Taxonomy" id="90323"/>
    <lineage>
        <taxon>Bacteria</taxon>
        <taxon>Thermotogati</taxon>
        <taxon>Thermotogota</taxon>
        <taxon>Thermotogae</taxon>
        <taxon>Thermotogales</taxon>
        <taxon>Fervidobacteriaceae</taxon>
        <taxon>Thermosipho</taxon>
    </lineage>
</organism>
<evidence type="ECO:0000313" key="1">
    <source>
        <dbReference type="EMBL" id="MBB6062388.1"/>
    </source>
</evidence>
<evidence type="ECO:0000313" key="2">
    <source>
        <dbReference type="Proteomes" id="UP000555828"/>
    </source>
</evidence>
<accession>A0A841GS49</accession>
<name>A0A841GS49_9BACT</name>
<dbReference type="EMBL" id="JACHEX010000002">
    <property type="protein sequence ID" value="MBB6062388.1"/>
    <property type="molecule type" value="Genomic_DNA"/>
</dbReference>
<dbReference type="Proteomes" id="UP000555828">
    <property type="component" value="Unassembled WGS sequence"/>
</dbReference>